<dbReference type="Proteomes" id="UP000594261">
    <property type="component" value="Chromosome 10"/>
</dbReference>
<dbReference type="Gramene" id="QL10p013360:mrna">
    <property type="protein sequence ID" value="QL10p013360:mrna"/>
    <property type="gene ID" value="QL10p013360"/>
</dbReference>
<keyword evidence="1" id="KW-1133">Transmembrane helix</keyword>
<keyword evidence="1" id="KW-0472">Membrane</keyword>
<sequence>MYSCKGDSSLPKVIPPKGAKVRDSSLAHQLQRGHRSFEQRCKGEGNKASLLHHIFLPRSSTSKRSSLINFKEVIAHLKHPTLQRGQHFGVGVMDGSLQTTISDSEVDHERVLSFWANLRQILERFGFWVLSIWANLRQTLESDEALIFFEAFHAVLVFFNAILGVIIGVHFHYLGVSPLETHLGIILCLIAATLVYITAYLVIKVKPQNAAYRFIFSLVCLVSGIFSAELLLTLIISPLRIFMVSLCPILIIGIGILYHCYRQIYEDLYNTAGASDAISSREGDIEMQQAETNQVSFLCCIPKGGILGHVGLSVASEDNDLKKMVAEKIMPQLGLLLFELY</sequence>
<dbReference type="PANTHER" id="PTHR34115:SF17">
    <property type="entry name" value="PROTEIN, PUTATIVE-RELATED"/>
    <property type="match status" value="1"/>
</dbReference>
<feature type="transmembrane region" description="Helical" evidence="1">
    <location>
        <begin position="242"/>
        <end position="261"/>
    </location>
</feature>
<evidence type="ECO:0000256" key="1">
    <source>
        <dbReference type="SAM" id="Phobius"/>
    </source>
</evidence>
<reference evidence="2 3" key="1">
    <citation type="journal article" date="2016" name="G3 (Bethesda)">
        <title>First Draft Assembly and Annotation of the Genome of a California Endemic Oak Quercus lobata Nee (Fagaceae).</title>
        <authorList>
            <person name="Sork V.L."/>
            <person name="Fitz-Gibbon S.T."/>
            <person name="Puiu D."/>
            <person name="Crepeau M."/>
            <person name="Gugger P.F."/>
            <person name="Sherman R."/>
            <person name="Stevens K."/>
            <person name="Langley C.H."/>
            <person name="Pellegrini M."/>
            <person name="Salzberg S.L."/>
        </authorList>
    </citation>
    <scope>NUCLEOTIDE SEQUENCE [LARGE SCALE GENOMIC DNA]</scope>
    <source>
        <strain evidence="2 3">cv. SW786</strain>
    </source>
</reference>
<dbReference type="InParanoid" id="A0A7N2MMF6"/>
<dbReference type="AlphaFoldDB" id="A0A7N2MMF6"/>
<feature type="transmembrane region" description="Helical" evidence="1">
    <location>
        <begin position="215"/>
        <end position="236"/>
    </location>
</feature>
<reference evidence="2" key="2">
    <citation type="submission" date="2021-01" db="UniProtKB">
        <authorList>
            <consortium name="EnsemblPlants"/>
        </authorList>
    </citation>
    <scope>IDENTIFICATION</scope>
</reference>
<keyword evidence="3" id="KW-1185">Reference proteome</keyword>
<keyword evidence="1" id="KW-0812">Transmembrane</keyword>
<feature type="transmembrane region" description="Helical" evidence="1">
    <location>
        <begin position="146"/>
        <end position="171"/>
    </location>
</feature>
<protein>
    <submittedName>
        <fullName evidence="2">Uncharacterized protein</fullName>
    </submittedName>
</protein>
<accession>A0A7N2MMF6</accession>
<evidence type="ECO:0000313" key="2">
    <source>
        <dbReference type="EnsemblPlants" id="QL10p013360:mrna"/>
    </source>
</evidence>
<dbReference type="InterPro" id="IPR053258">
    <property type="entry name" value="Ca-permeable_cation_channel"/>
</dbReference>
<evidence type="ECO:0000313" key="3">
    <source>
        <dbReference type="Proteomes" id="UP000594261"/>
    </source>
</evidence>
<dbReference type="PANTHER" id="PTHR34115">
    <property type="entry name" value="PROTEIN, PUTATIVE-RELATED"/>
    <property type="match status" value="1"/>
</dbReference>
<proteinExistence type="predicted"/>
<feature type="transmembrane region" description="Helical" evidence="1">
    <location>
        <begin position="183"/>
        <end position="203"/>
    </location>
</feature>
<organism evidence="2 3">
    <name type="scientific">Quercus lobata</name>
    <name type="common">Valley oak</name>
    <dbReference type="NCBI Taxonomy" id="97700"/>
    <lineage>
        <taxon>Eukaryota</taxon>
        <taxon>Viridiplantae</taxon>
        <taxon>Streptophyta</taxon>
        <taxon>Embryophyta</taxon>
        <taxon>Tracheophyta</taxon>
        <taxon>Spermatophyta</taxon>
        <taxon>Magnoliopsida</taxon>
        <taxon>eudicotyledons</taxon>
        <taxon>Gunneridae</taxon>
        <taxon>Pentapetalae</taxon>
        <taxon>rosids</taxon>
        <taxon>fabids</taxon>
        <taxon>Fagales</taxon>
        <taxon>Fagaceae</taxon>
        <taxon>Quercus</taxon>
    </lineage>
</organism>
<dbReference type="EMBL" id="LRBV02000010">
    <property type="status" value="NOT_ANNOTATED_CDS"/>
    <property type="molecule type" value="Genomic_DNA"/>
</dbReference>
<name>A0A7N2MMF6_QUELO</name>
<dbReference type="EnsemblPlants" id="QL10p013360:mrna">
    <property type="protein sequence ID" value="QL10p013360:mrna"/>
    <property type="gene ID" value="QL10p013360"/>
</dbReference>